<accession>A0A5B6U508</accession>
<evidence type="ECO:0000313" key="1">
    <source>
        <dbReference type="EMBL" id="KAA3453060.1"/>
    </source>
</evidence>
<dbReference type="OrthoDB" id="779054at2759"/>
<dbReference type="Proteomes" id="UP000325315">
    <property type="component" value="Unassembled WGS sequence"/>
</dbReference>
<protein>
    <submittedName>
        <fullName evidence="1">PRA1 family protein H</fullName>
    </submittedName>
</protein>
<keyword evidence="2" id="KW-1185">Reference proteome</keyword>
<organism evidence="1 2">
    <name type="scientific">Gossypium australe</name>
    <dbReference type="NCBI Taxonomy" id="47621"/>
    <lineage>
        <taxon>Eukaryota</taxon>
        <taxon>Viridiplantae</taxon>
        <taxon>Streptophyta</taxon>
        <taxon>Embryophyta</taxon>
        <taxon>Tracheophyta</taxon>
        <taxon>Spermatophyta</taxon>
        <taxon>Magnoliopsida</taxon>
        <taxon>eudicotyledons</taxon>
        <taxon>Gunneridae</taxon>
        <taxon>Pentapetalae</taxon>
        <taxon>rosids</taxon>
        <taxon>malvids</taxon>
        <taxon>Malvales</taxon>
        <taxon>Malvaceae</taxon>
        <taxon>Malvoideae</taxon>
        <taxon>Gossypium</taxon>
    </lineage>
</organism>
<dbReference type="EMBL" id="SMMG02000013">
    <property type="protein sequence ID" value="KAA3453060.1"/>
    <property type="molecule type" value="Genomic_DNA"/>
</dbReference>
<gene>
    <name evidence="1" type="ORF">EPI10_009136</name>
</gene>
<evidence type="ECO:0000313" key="2">
    <source>
        <dbReference type="Proteomes" id="UP000325315"/>
    </source>
</evidence>
<reference evidence="2" key="1">
    <citation type="journal article" date="2019" name="Plant Biotechnol. J.">
        <title>Genome sequencing of the Australian wild diploid species Gossypium australe highlights disease resistance and delayed gland morphogenesis.</title>
        <authorList>
            <person name="Cai Y."/>
            <person name="Cai X."/>
            <person name="Wang Q."/>
            <person name="Wang P."/>
            <person name="Zhang Y."/>
            <person name="Cai C."/>
            <person name="Xu Y."/>
            <person name="Wang K."/>
            <person name="Zhou Z."/>
            <person name="Wang C."/>
            <person name="Geng S."/>
            <person name="Li B."/>
            <person name="Dong Q."/>
            <person name="Hou Y."/>
            <person name="Wang H."/>
            <person name="Ai P."/>
            <person name="Liu Z."/>
            <person name="Yi F."/>
            <person name="Sun M."/>
            <person name="An G."/>
            <person name="Cheng J."/>
            <person name="Zhang Y."/>
            <person name="Shi Q."/>
            <person name="Xie Y."/>
            <person name="Shi X."/>
            <person name="Chang Y."/>
            <person name="Huang F."/>
            <person name="Chen Y."/>
            <person name="Hong S."/>
            <person name="Mi L."/>
            <person name="Sun Q."/>
            <person name="Zhang L."/>
            <person name="Zhou B."/>
            <person name="Peng R."/>
            <person name="Zhang X."/>
            <person name="Liu F."/>
        </authorList>
    </citation>
    <scope>NUCLEOTIDE SEQUENCE [LARGE SCALE GENOMIC DNA]</scope>
    <source>
        <strain evidence="2">cv. PA1801</strain>
    </source>
</reference>
<sequence>MASFGLQFCFAARDQQLLFSELRKPPLYSIMAYYPVDDFFVVVKWCLAFISVNLATRRTEIEFEEVNTNS</sequence>
<proteinExistence type="predicted"/>
<comment type="caution">
    <text evidence="1">The sequence shown here is derived from an EMBL/GenBank/DDBJ whole genome shotgun (WGS) entry which is preliminary data.</text>
</comment>
<name>A0A5B6U508_9ROSI</name>
<dbReference type="AlphaFoldDB" id="A0A5B6U508"/>